<evidence type="ECO:0000256" key="3">
    <source>
        <dbReference type="ARBA" id="ARBA00022989"/>
    </source>
</evidence>
<reference evidence="4 5" key="1">
    <citation type="journal article" date="2020" name="Int. J. Syst. Evol. Microbiol.">
        <title>Novel acetic acid bacteria from cider fermentations: Acetobacter conturbans sp. nov. and Acetobacter fallax sp. nov.</title>
        <authorList>
            <person name="Sombolestani A.S."/>
            <person name="Cleenwerck I."/>
            <person name="Cnockaert M."/>
            <person name="Borremans W."/>
            <person name="Wieme A.D."/>
            <person name="De Vuyst L."/>
            <person name="Vandamme P."/>
        </authorList>
    </citation>
    <scope>NUCLEOTIDE SEQUENCE [LARGE SCALE GENOMIC DNA]</scope>
    <source>
        <strain evidence="4 5">LMG 1637</strain>
    </source>
</reference>
<protein>
    <submittedName>
        <fullName evidence="4">Glycosyltransferase family 2 protein</fullName>
    </submittedName>
</protein>
<evidence type="ECO:0000313" key="5">
    <source>
        <dbReference type="Proteomes" id="UP000615326"/>
    </source>
</evidence>
<evidence type="ECO:0000256" key="1">
    <source>
        <dbReference type="ARBA" id="ARBA00004167"/>
    </source>
</evidence>
<keyword evidence="2" id="KW-0812">Transmembrane</keyword>
<organism evidence="4 5">
    <name type="scientific">Acetobacter fallax</name>
    <dbReference type="NCBI Taxonomy" id="1737473"/>
    <lineage>
        <taxon>Bacteria</taxon>
        <taxon>Pseudomonadati</taxon>
        <taxon>Pseudomonadota</taxon>
        <taxon>Alphaproteobacteria</taxon>
        <taxon>Acetobacterales</taxon>
        <taxon>Acetobacteraceae</taxon>
        <taxon>Acetobacter</taxon>
    </lineage>
</organism>
<keyword evidence="3" id="KW-0472">Membrane</keyword>
<dbReference type="PANTHER" id="PTHR21461:SF69">
    <property type="entry name" value="GLYCOSYLTRANSFERASE FAMILY 92 PROTEIN"/>
    <property type="match status" value="1"/>
</dbReference>
<dbReference type="EMBL" id="WOSW01000007">
    <property type="protein sequence ID" value="NHO32122.1"/>
    <property type="molecule type" value="Genomic_DNA"/>
</dbReference>
<dbReference type="Pfam" id="PF13704">
    <property type="entry name" value="Glyco_tranf_2_4"/>
    <property type="match status" value="1"/>
</dbReference>
<name>A0ABX0K6U8_9PROT</name>
<keyword evidence="5" id="KW-1185">Reference proteome</keyword>
<dbReference type="SUPFAM" id="SSF53448">
    <property type="entry name" value="Nucleotide-diphospho-sugar transferases"/>
    <property type="match status" value="1"/>
</dbReference>
<accession>A0ABX0K6U8</accession>
<gene>
    <name evidence="4" type="ORF">GOB84_06000</name>
</gene>
<proteinExistence type="predicted"/>
<evidence type="ECO:0000256" key="2">
    <source>
        <dbReference type="ARBA" id="ARBA00022692"/>
    </source>
</evidence>
<dbReference type="PANTHER" id="PTHR21461">
    <property type="entry name" value="GLYCOSYLTRANSFERASE FAMILY 92 PROTEIN"/>
    <property type="match status" value="1"/>
</dbReference>
<dbReference type="RefSeq" id="WP_173576657.1">
    <property type="nucleotide sequence ID" value="NZ_WOSW01000007.1"/>
</dbReference>
<evidence type="ECO:0000313" key="4">
    <source>
        <dbReference type="EMBL" id="NHO32122.1"/>
    </source>
</evidence>
<keyword evidence="3" id="KW-1133">Transmembrane helix</keyword>
<sequence>MNSSLPSVAIALFVKNEFSDIAGWICWHVALGVKTIFIHDDHSSDGTWEIIQAAAQCYDIRATRTDPAGQPDFYLRQRDCFMATAEECRGKFDWLGFLDGDEYLYLRHSDSLPAFLSNFSHADGVAFSWRIYGSANRVVRPRVTAVEAFTRHSTAELGDNGLVKSFVRPEKMGSTYLNPHWFDVPTERYVRPDGSFVRHNSPVQDIDWSDGFIMHFICRSMEHYIQRIKRRLNADLSDSQGYWTHFDRNDETDSEPLRLIARVQERLAPVYFRMVCSAITHLRTSLRLPATAVSHDHAWATEAPRIVRVRSHFDTFMYCSRTTGHVLHTSEDEAAKYGYVPVFGAIFPSTPDLITFFIPGGQQLLLRMDCDERVASELIYRFMPSAGDGHQNALLNPLSNFYTSFLEPGDSQGTVAVDRHVANTWEHVTFETVTGHDYPAVHYALPFRPEMGSTMDDILAWIIFSPAEPTPDEFLRVMYSISPAVRNQIMHYVPGLLHPFL</sequence>
<comment type="caution">
    <text evidence="4">The sequence shown here is derived from an EMBL/GenBank/DDBJ whole genome shotgun (WGS) entry which is preliminary data.</text>
</comment>
<dbReference type="InterPro" id="IPR029044">
    <property type="entry name" value="Nucleotide-diphossugar_trans"/>
</dbReference>
<dbReference type="Proteomes" id="UP000615326">
    <property type="component" value="Unassembled WGS sequence"/>
</dbReference>
<comment type="subcellular location">
    <subcellularLocation>
        <location evidence="1">Membrane</location>
        <topology evidence="1">Single-pass membrane protein</topology>
    </subcellularLocation>
</comment>
<dbReference type="CDD" id="cd00761">
    <property type="entry name" value="Glyco_tranf_GTA_type"/>
    <property type="match status" value="1"/>
</dbReference>
<dbReference type="Gene3D" id="3.90.550.10">
    <property type="entry name" value="Spore Coat Polysaccharide Biosynthesis Protein SpsA, Chain A"/>
    <property type="match status" value="1"/>
</dbReference>